<feature type="domain" description="AAA+ ATPase" evidence="1">
    <location>
        <begin position="125"/>
        <end position="257"/>
    </location>
</feature>
<sequence>MPRGELLKKLFHSYSQGDSQSFHEVAGEIIRDEESKNNRVLANALRRNLGSGQRPLALPDKNNFTSRKLAVVPIERDKQLPLVDTIQPERRASDLILNRNNQRLLLSLLAEFRQRDVLGAHGLRGRSRLLFCGPPGCGKTLCAEVFAHEVKLPLLVASMDTLVSSLLGETASNLRKIFDFAAAQPVVLLLDEFDAIARLRDDETLNGELRRVVNSLLMLIEQFRGQGFVIAATNHERQLDPAIWRRFDEVVFFEKPAKAEILRLVSLKFRNFKTDFEPASVADFLAGFSHAEIERVCLNAIRQAVLNQRNIVSKRRFLESVALEKRRRDIAGRLPQ</sequence>
<dbReference type="PANTHER" id="PTHR23077:SF198">
    <property type="entry name" value="ATP-DEPENDENT ZINC METALLOPROTEASE FTSH"/>
    <property type="match status" value="1"/>
</dbReference>
<dbReference type="InterPro" id="IPR027417">
    <property type="entry name" value="P-loop_NTPase"/>
</dbReference>
<proteinExistence type="predicted"/>
<dbReference type="Pfam" id="PF00004">
    <property type="entry name" value="AAA"/>
    <property type="match status" value="1"/>
</dbReference>
<name>A0A1I6MI80_9BACT</name>
<evidence type="ECO:0000313" key="3">
    <source>
        <dbReference type="Proteomes" id="UP000199024"/>
    </source>
</evidence>
<evidence type="ECO:0000313" key="2">
    <source>
        <dbReference type="EMBL" id="SFS15415.1"/>
    </source>
</evidence>
<dbReference type="CDD" id="cd19481">
    <property type="entry name" value="RecA-like_protease"/>
    <property type="match status" value="1"/>
</dbReference>
<reference evidence="2 3" key="1">
    <citation type="submission" date="2016-10" db="EMBL/GenBank/DDBJ databases">
        <authorList>
            <person name="de Groot N.N."/>
        </authorList>
    </citation>
    <scope>NUCLEOTIDE SEQUENCE [LARGE SCALE GENOMIC DNA]</scope>
    <source>
        <strain evidence="2 3">DSM 21001</strain>
    </source>
</reference>
<accession>A0A1I6MI80</accession>
<dbReference type="InterPro" id="IPR050168">
    <property type="entry name" value="AAA_ATPase_domain"/>
</dbReference>
<gene>
    <name evidence="2" type="ORF">SAMN05421771_2705</name>
</gene>
<dbReference type="GO" id="GO:0016887">
    <property type="term" value="F:ATP hydrolysis activity"/>
    <property type="evidence" value="ECO:0007669"/>
    <property type="project" value="InterPro"/>
</dbReference>
<organism evidence="2 3">
    <name type="scientific">Granulicella pectinivorans</name>
    <dbReference type="NCBI Taxonomy" id="474950"/>
    <lineage>
        <taxon>Bacteria</taxon>
        <taxon>Pseudomonadati</taxon>
        <taxon>Acidobacteriota</taxon>
        <taxon>Terriglobia</taxon>
        <taxon>Terriglobales</taxon>
        <taxon>Acidobacteriaceae</taxon>
        <taxon>Granulicella</taxon>
    </lineage>
</organism>
<dbReference type="Proteomes" id="UP000199024">
    <property type="component" value="Unassembled WGS sequence"/>
</dbReference>
<dbReference type="RefSeq" id="WP_089839610.1">
    <property type="nucleotide sequence ID" value="NZ_FOZL01000001.1"/>
</dbReference>
<evidence type="ECO:0000259" key="1">
    <source>
        <dbReference type="SMART" id="SM00382"/>
    </source>
</evidence>
<dbReference type="InterPro" id="IPR003593">
    <property type="entry name" value="AAA+_ATPase"/>
</dbReference>
<keyword evidence="3" id="KW-1185">Reference proteome</keyword>
<dbReference type="OrthoDB" id="113381at2"/>
<protein>
    <submittedName>
        <fullName evidence="2">ATPase family associated with various cellular activities (AAA)</fullName>
    </submittedName>
</protein>
<dbReference type="GO" id="GO:0005524">
    <property type="term" value="F:ATP binding"/>
    <property type="evidence" value="ECO:0007669"/>
    <property type="project" value="InterPro"/>
</dbReference>
<dbReference type="PANTHER" id="PTHR23077">
    <property type="entry name" value="AAA-FAMILY ATPASE"/>
    <property type="match status" value="1"/>
</dbReference>
<dbReference type="EMBL" id="FOZL01000001">
    <property type="protein sequence ID" value="SFS15415.1"/>
    <property type="molecule type" value="Genomic_DNA"/>
</dbReference>
<dbReference type="InterPro" id="IPR003959">
    <property type="entry name" value="ATPase_AAA_core"/>
</dbReference>
<dbReference type="AlphaFoldDB" id="A0A1I6MI80"/>
<dbReference type="SUPFAM" id="SSF52540">
    <property type="entry name" value="P-loop containing nucleoside triphosphate hydrolases"/>
    <property type="match status" value="1"/>
</dbReference>
<dbReference type="Gene3D" id="3.40.50.300">
    <property type="entry name" value="P-loop containing nucleotide triphosphate hydrolases"/>
    <property type="match status" value="1"/>
</dbReference>
<dbReference type="SMART" id="SM00382">
    <property type="entry name" value="AAA"/>
    <property type="match status" value="1"/>
</dbReference>
<dbReference type="STRING" id="474950.SAMN05421771_2705"/>